<feature type="domain" description="Threonyl/alanyl tRNA synthetase SAD" evidence="2">
    <location>
        <begin position="172"/>
        <end position="215"/>
    </location>
</feature>
<dbReference type="SUPFAM" id="SSF55186">
    <property type="entry name" value="ThrRS/AlaRS common domain"/>
    <property type="match status" value="1"/>
</dbReference>
<dbReference type="EMBL" id="CP013290">
    <property type="protein sequence ID" value="APH02721.1"/>
    <property type="molecule type" value="Genomic_DNA"/>
</dbReference>
<dbReference type="GO" id="GO:0043039">
    <property type="term" value="P:tRNA aminoacylation"/>
    <property type="evidence" value="ECO:0007669"/>
    <property type="project" value="InterPro"/>
</dbReference>
<comment type="cofactor">
    <cofactor evidence="1">
        <name>Zn(2+)</name>
        <dbReference type="ChEBI" id="CHEBI:29105"/>
    </cofactor>
</comment>
<evidence type="ECO:0000313" key="3">
    <source>
        <dbReference type="EMBL" id="APH02721.1"/>
    </source>
</evidence>
<reference evidence="3 4" key="1">
    <citation type="submission" date="2015-11" db="EMBL/GenBank/DDBJ databases">
        <authorList>
            <person name="Zhang Y."/>
            <person name="Guo Z."/>
        </authorList>
    </citation>
    <scope>NUCLEOTIDE SEQUENCE [LARGE SCALE GENOMIC DNA]</scope>
    <source>
        <strain evidence="3 4">YFY001</strain>
    </source>
</reference>
<dbReference type="PANTHER" id="PTHR43462:SF2">
    <property type="entry name" value="THREONYL AND ALANYL TRNA SYNTHETASE SECOND ADDITIONAL DOMAIN-CONTAINING PROTEIN"/>
    <property type="match status" value="1"/>
</dbReference>
<gene>
    <name evidence="3" type="ORF">ASJ30_15195</name>
</gene>
<evidence type="ECO:0000256" key="1">
    <source>
        <dbReference type="ARBA" id="ARBA00001947"/>
    </source>
</evidence>
<dbReference type="SMART" id="SM00863">
    <property type="entry name" value="tRNA_SAD"/>
    <property type="match status" value="1"/>
</dbReference>
<dbReference type="Gene3D" id="2.40.30.130">
    <property type="match status" value="1"/>
</dbReference>
<dbReference type="GO" id="GO:0004812">
    <property type="term" value="F:aminoacyl-tRNA ligase activity"/>
    <property type="evidence" value="ECO:0007669"/>
    <property type="project" value="InterPro"/>
</dbReference>
<protein>
    <recommendedName>
        <fullName evidence="2">Threonyl/alanyl tRNA synthetase SAD domain-containing protein</fullName>
    </recommendedName>
</protein>
<evidence type="ECO:0000313" key="4">
    <source>
        <dbReference type="Proteomes" id="UP000182938"/>
    </source>
</evidence>
<sequence>MEQRRAYWDDTHLYEVDTEVIAVCDEPTSGIAVREGIVHPKGGGQPDDAVTVDGGPVSVSKDDAAVWLHPEGDLPAVGESVHVAIDPEVRRRHAALHSAGHLLDACVVPLGFVGVGLSHAPGQAFLLYDVDGGTLPDGEDAKVALVETVLDRAREHVAAALPFGAEVDAEGVRRVTIEGLQTDPCGGTHVRTTADLTGIEITRVRTKKGQLKLSYTAEHA</sequence>
<evidence type="ECO:0000259" key="2">
    <source>
        <dbReference type="SMART" id="SM00863"/>
    </source>
</evidence>
<dbReference type="KEGG" id="jte:ASJ30_15195"/>
<dbReference type="PANTHER" id="PTHR43462">
    <property type="entry name" value="ALANYL-TRNA EDITING PROTEIN"/>
    <property type="match status" value="1"/>
</dbReference>
<dbReference type="InterPro" id="IPR012947">
    <property type="entry name" value="tRNA_SAD"/>
</dbReference>
<keyword evidence="4" id="KW-1185">Reference proteome</keyword>
<dbReference type="InterPro" id="IPR018163">
    <property type="entry name" value="Thr/Ala-tRNA-synth_IIc_edit"/>
</dbReference>
<dbReference type="GO" id="GO:0005524">
    <property type="term" value="F:ATP binding"/>
    <property type="evidence" value="ECO:0007669"/>
    <property type="project" value="InterPro"/>
</dbReference>
<dbReference type="Gene3D" id="3.30.980.10">
    <property type="entry name" value="Threonyl-trna Synthetase, Chain A, domain 2"/>
    <property type="match status" value="1"/>
</dbReference>
<dbReference type="AlphaFoldDB" id="A0A1L3MK67"/>
<dbReference type="InterPro" id="IPR051335">
    <property type="entry name" value="Alanyl-tRNA_Editing_Enzymes"/>
</dbReference>
<accession>A0A1L3MK67</accession>
<dbReference type="Pfam" id="PF07973">
    <property type="entry name" value="tRNA_SAD"/>
    <property type="match status" value="1"/>
</dbReference>
<name>A0A1L3MK67_9MICO</name>
<proteinExistence type="predicted"/>
<organism evidence="3 4">
    <name type="scientific">Janibacter indicus</name>
    <dbReference type="NCBI Taxonomy" id="857417"/>
    <lineage>
        <taxon>Bacteria</taxon>
        <taxon>Bacillati</taxon>
        <taxon>Actinomycetota</taxon>
        <taxon>Actinomycetes</taxon>
        <taxon>Micrococcales</taxon>
        <taxon>Intrasporangiaceae</taxon>
        <taxon>Janibacter</taxon>
    </lineage>
</organism>
<dbReference type="Proteomes" id="UP000182938">
    <property type="component" value="Chromosome"/>
</dbReference>
<dbReference type="RefSeq" id="WP_072625857.1">
    <property type="nucleotide sequence ID" value="NZ_CP013290.1"/>
</dbReference>